<evidence type="ECO:0000313" key="2">
    <source>
        <dbReference type="EMBL" id="KAG1532181.1"/>
    </source>
</evidence>
<reference evidence="2 3" key="1">
    <citation type="journal article" date="2020" name="Microb. Genom.">
        <title>Genetic diversity of clinical and environmental Mucorales isolates obtained from an investigation of mucormycosis cases among solid organ transplant recipients.</title>
        <authorList>
            <person name="Nguyen M.H."/>
            <person name="Kaul D."/>
            <person name="Muto C."/>
            <person name="Cheng S.J."/>
            <person name="Richter R.A."/>
            <person name="Bruno V.M."/>
            <person name="Liu G."/>
            <person name="Beyhan S."/>
            <person name="Sundermann A.J."/>
            <person name="Mounaud S."/>
            <person name="Pasculle A.W."/>
            <person name="Nierman W.C."/>
            <person name="Driscoll E."/>
            <person name="Cumbie R."/>
            <person name="Clancy C.J."/>
            <person name="Dupont C.L."/>
        </authorList>
    </citation>
    <scope>NUCLEOTIDE SEQUENCE [LARGE SCALE GENOMIC DNA]</scope>
    <source>
        <strain evidence="2 3">GL24</strain>
    </source>
</reference>
<feature type="region of interest" description="Disordered" evidence="1">
    <location>
        <begin position="1"/>
        <end position="71"/>
    </location>
</feature>
<evidence type="ECO:0000256" key="1">
    <source>
        <dbReference type="SAM" id="MobiDB-lite"/>
    </source>
</evidence>
<feature type="compositionally biased region" description="Basic residues" evidence="1">
    <location>
        <begin position="111"/>
        <end position="123"/>
    </location>
</feature>
<accession>A0A9P6XTJ1</accession>
<dbReference type="Proteomes" id="UP000740926">
    <property type="component" value="Unassembled WGS sequence"/>
</dbReference>
<dbReference type="AlphaFoldDB" id="A0A9P6XTJ1"/>
<sequence>MAGFRSGNRITCSSGMTDRPQKKGTCLARIHGGPPRQRRAHAHGQGGRQHFQRPVGVVNRKGTGDPQGSHAGIAPEVAAAVLAQGPHQFAQCGVFGQHAIAVPKPPPAAAWRRRQAALPRRLRRPPERAGPVPA</sequence>
<gene>
    <name evidence="2" type="ORF">G6F50_016317</name>
</gene>
<proteinExistence type="predicted"/>
<protein>
    <submittedName>
        <fullName evidence="2">Uncharacterized protein</fullName>
    </submittedName>
</protein>
<feature type="region of interest" description="Disordered" evidence="1">
    <location>
        <begin position="106"/>
        <end position="134"/>
    </location>
</feature>
<keyword evidence="3" id="KW-1185">Reference proteome</keyword>
<organism evidence="2 3">
    <name type="scientific">Rhizopus delemar</name>
    <dbReference type="NCBI Taxonomy" id="936053"/>
    <lineage>
        <taxon>Eukaryota</taxon>
        <taxon>Fungi</taxon>
        <taxon>Fungi incertae sedis</taxon>
        <taxon>Mucoromycota</taxon>
        <taxon>Mucoromycotina</taxon>
        <taxon>Mucoromycetes</taxon>
        <taxon>Mucorales</taxon>
        <taxon>Mucorineae</taxon>
        <taxon>Rhizopodaceae</taxon>
        <taxon>Rhizopus</taxon>
    </lineage>
</organism>
<comment type="caution">
    <text evidence="2">The sequence shown here is derived from an EMBL/GenBank/DDBJ whole genome shotgun (WGS) entry which is preliminary data.</text>
</comment>
<dbReference type="EMBL" id="JAANIU010010100">
    <property type="protein sequence ID" value="KAG1532181.1"/>
    <property type="molecule type" value="Genomic_DNA"/>
</dbReference>
<evidence type="ECO:0000313" key="3">
    <source>
        <dbReference type="Proteomes" id="UP000740926"/>
    </source>
</evidence>
<name>A0A9P6XTJ1_9FUNG</name>